<accession>A0A843A8T7</accession>
<dbReference type="GO" id="GO:0031120">
    <property type="term" value="P:snRNA pseudouridine synthesis"/>
    <property type="evidence" value="ECO:0007669"/>
    <property type="project" value="TreeGrafter"/>
</dbReference>
<dbReference type="PANTHER" id="PTHR23127:SF0">
    <property type="entry name" value="H_ACA RIBONUCLEOPROTEIN COMPLEX SUBUNIT DKC1"/>
    <property type="match status" value="1"/>
</dbReference>
<evidence type="ECO:0000313" key="4">
    <source>
        <dbReference type="Proteomes" id="UP000652307"/>
    </source>
</evidence>
<dbReference type="SMART" id="SM01136">
    <property type="entry name" value="DKCLD"/>
    <property type="match status" value="1"/>
</dbReference>
<dbReference type="InterPro" id="IPR004802">
    <property type="entry name" value="tRNA_PsdUridine_synth_B_fam"/>
</dbReference>
<dbReference type="AlphaFoldDB" id="A0A843A8T7"/>
<protein>
    <submittedName>
        <fullName evidence="3">tRNA pseudouridine synthase A</fullName>
    </submittedName>
</protein>
<dbReference type="GO" id="GO:0031118">
    <property type="term" value="P:rRNA pseudouridine synthesis"/>
    <property type="evidence" value="ECO:0007669"/>
    <property type="project" value="TreeGrafter"/>
</dbReference>
<dbReference type="SUPFAM" id="SSF55120">
    <property type="entry name" value="Pseudouridine synthase"/>
    <property type="match status" value="1"/>
</dbReference>
<feature type="region of interest" description="Disordered" evidence="1">
    <location>
        <begin position="81"/>
        <end position="102"/>
    </location>
</feature>
<feature type="compositionally biased region" description="Polar residues" evidence="1">
    <location>
        <begin position="93"/>
        <end position="102"/>
    </location>
</feature>
<dbReference type="GO" id="GO:0000495">
    <property type="term" value="P:box H/ACA sno(s)RNA 3'-end processing"/>
    <property type="evidence" value="ECO:0007669"/>
    <property type="project" value="TreeGrafter"/>
</dbReference>
<dbReference type="InterPro" id="IPR020103">
    <property type="entry name" value="PsdUridine_synth_cat_dom_sf"/>
</dbReference>
<proteinExistence type="predicted"/>
<reference evidence="3" key="1">
    <citation type="submission" date="2020-10" db="EMBL/GenBank/DDBJ databases">
        <title>Fervidococcus fontis strain 3639Fd - the first crenarchaeon capable of growth on lipids.</title>
        <authorList>
            <person name="Kochetkova T.V."/>
            <person name="Elcheninov A.G."/>
            <person name="Toschakov S.V."/>
            <person name="Kublanov I.V."/>
        </authorList>
    </citation>
    <scope>NUCLEOTIDE SEQUENCE</scope>
    <source>
        <strain evidence="3">3639Fd</strain>
    </source>
</reference>
<dbReference type="GO" id="GO:1990481">
    <property type="term" value="P:mRNA pseudouridine synthesis"/>
    <property type="evidence" value="ECO:0007669"/>
    <property type="project" value="TreeGrafter"/>
</dbReference>
<dbReference type="PANTHER" id="PTHR23127">
    <property type="entry name" value="CENTROMERE/MICROTUBULE BINDING PROTEIN CBF5"/>
    <property type="match status" value="1"/>
</dbReference>
<evidence type="ECO:0000259" key="2">
    <source>
        <dbReference type="SMART" id="SM01136"/>
    </source>
</evidence>
<dbReference type="EMBL" id="JADEZV010000002">
    <property type="protein sequence ID" value="MBE9391095.1"/>
    <property type="molecule type" value="Genomic_DNA"/>
</dbReference>
<sequence length="102" mass="11255">MNEIENRISEFCGKSEWWNILAEEIVEIEGKASNPFERDINSLIERGIIVIDKPPGPTSHEVVAWVKRMLGVKKVGHGGTLEGLLDGDPGETPKSQVSCLLD</sequence>
<evidence type="ECO:0000313" key="3">
    <source>
        <dbReference type="EMBL" id="MBE9391095.1"/>
    </source>
</evidence>
<comment type="caution">
    <text evidence="3">The sequence shown here is derived from an EMBL/GenBank/DDBJ whole genome shotgun (WGS) entry which is preliminary data.</text>
</comment>
<evidence type="ECO:0000256" key="1">
    <source>
        <dbReference type="SAM" id="MobiDB-lite"/>
    </source>
</evidence>
<name>A0A843A8T7_9CREN</name>
<feature type="domain" description="Dyskerin-like" evidence="2">
    <location>
        <begin position="14"/>
        <end position="63"/>
    </location>
</feature>
<dbReference type="Proteomes" id="UP000652307">
    <property type="component" value="Unassembled WGS sequence"/>
</dbReference>
<dbReference type="GO" id="GO:0009982">
    <property type="term" value="F:pseudouridine synthase activity"/>
    <property type="evidence" value="ECO:0007669"/>
    <property type="project" value="InterPro"/>
</dbReference>
<dbReference type="InterPro" id="IPR012960">
    <property type="entry name" value="Dyskerin-like"/>
</dbReference>
<organism evidence="3 4">
    <name type="scientific">Fervidicoccus fontis</name>
    <dbReference type="NCBI Taxonomy" id="683846"/>
    <lineage>
        <taxon>Archaea</taxon>
        <taxon>Thermoproteota</taxon>
        <taxon>Thermoprotei</taxon>
        <taxon>Fervidicoccales</taxon>
        <taxon>Fervidicoccaceae</taxon>
        <taxon>Fervidicoccus</taxon>
    </lineage>
</organism>
<gene>
    <name evidence="3" type="ORF">IOK49_03255</name>
</gene>
<dbReference type="GO" id="GO:0003723">
    <property type="term" value="F:RNA binding"/>
    <property type="evidence" value="ECO:0007669"/>
    <property type="project" value="InterPro"/>
</dbReference>
<dbReference type="Pfam" id="PF08068">
    <property type="entry name" value="DKCLD"/>
    <property type="match status" value="1"/>
</dbReference>
<dbReference type="Gene3D" id="3.30.2350.10">
    <property type="entry name" value="Pseudouridine synthase"/>
    <property type="match status" value="1"/>
</dbReference>